<keyword evidence="4" id="KW-1185">Reference proteome</keyword>
<dbReference type="OrthoDB" id="10261563at2759"/>
<dbReference type="PANTHER" id="PTHR22306">
    <property type="entry name" value="CHROMOSOME 7 OPEN READING FRAME 50"/>
    <property type="match status" value="1"/>
</dbReference>
<comment type="caution">
    <text evidence="3">The sequence shown here is derived from an EMBL/GenBank/DDBJ whole genome shotgun (WGS) entry which is preliminary data.</text>
</comment>
<dbReference type="RefSeq" id="XP_024708189.1">
    <property type="nucleotide sequence ID" value="XM_024848753.1"/>
</dbReference>
<feature type="region of interest" description="Disordered" evidence="1">
    <location>
        <begin position="253"/>
        <end position="272"/>
    </location>
</feature>
<feature type="region of interest" description="Disordered" evidence="1">
    <location>
        <begin position="332"/>
        <end position="426"/>
    </location>
</feature>
<name>A0A2I2GJ83_9EURO</name>
<organism evidence="3 4">
    <name type="scientific">Aspergillus steynii IBT 23096</name>
    <dbReference type="NCBI Taxonomy" id="1392250"/>
    <lineage>
        <taxon>Eukaryota</taxon>
        <taxon>Fungi</taxon>
        <taxon>Dikarya</taxon>
        <taxon>Ascomycota</taxon>
        <taxon>Pezizomycotina</taxon>
        <taxon>Eurotiomycetes</taxon>
        <taxon>Eurotiomycetidae</taxon>
        <taxon>Eurotiales</taxon>
        <taxon>Aspergillaceae</taxon>
        <taxon>Aspergillus</taxon>
        <taxon>Aspergillus subgen. Circumdati</taxon>
    </lineage>
</organism>
<feature type="compositionally biased region" description="Basic and acidic residues" evidence="1">
    <location>
        <begin position="109"/>
        <end position="122"/>
    </location>
</feature>
<feature type="domain" description="WKF" evidence="2">
    <location>
        <begin position="183"/>
        <end position="246"/>
    </location>
</feature>
<evidence type="ECO:0000313" key="3">
    <source>
        <dbReference type="EMBL" id="PLB52887.1"/>
    </source>
</evidence>
<dbReference type="GeneID" id="36556452"/>
<feature type="compositionally biased region" description="Basic and acidic residues" evidence="1">
    <location>
        <begin position="84"/>
        <end position="95"/>
    </location>
</feature>
<dbReference type="Pfam" id="PF10180">
    <property type="entry name" value="WKF"/>
    <property type="match status" value="1"/>
</dbReference>
<evidence type="ECO:0000259" key="2">
    <source>
        <dbReference type="Pfam" id="PF10180"/>
    </source>
</evidence>
<feature type="compositionally biased region" description="Basic and acidic residues" evidence="1">
    <location>
        <begin position="133"/>
        <end position="149"/>
    </location>
</feature>
<dbReference type="Proteomes" id="UP000234275">
    <property type="component" value="Unassembled WGS sequence"/>
</dbReference>
<proteinExistence type="predicted"/>
<feature type="compositionally biased region" description="Low complexity" evidence="1">
    <location>
        <begin position="41"/>
        <end position="59"/>
    </location>
</feature>
<dbReference type="AlphaFoldDB" id="A0A2I2GJ83"/>
<sequence length="426" mass="46565">MAGEESAASANIPAWKKLGLKLKYAKDPIEEEIEANKGKGKSSTKGAAAETENAGATNESALKEEGKKQRKSKKRRHEDDEEEDVKKNKADSSEKKKSKKKRVSFSADAKVHDGEESDHDQAASDADADDEDSSKTDGPGEKNGIEEGGKKKKKEKKKNKSKDGQSTTGDNGSPRIHETPILSYLGLYYKHRDAWKFQKNRETHLFKHILSLEHVPTQYNAALLAYLQGLKSEGAKQRLREIAEEVVKAEIEGASAEGNADSTEETQEKPEQDMANYNKAVDAFKAHLSEDKKDELDRVHSADELGGETLKKLEKRQRAELLLFAVNGALYSFQKPKPPPAQKGKGAKKATPAKKKKKNRTAFVEISSSSESDSSSDSDSDSDDDTAKKSKTKKPQPKKKSRKDSSDSSDSSSDSDSTSSGGSSSS</sequence>
<reference evidence="3 4" key="1">
    <citation type="submission" date="2016-12" db="EMBL/GenBank/DDBJ databases">
        <title>The genomes of Aspergillus section Nigri reveals drivers in fungal speciation.</title>
        <authorList>
            <consortium name="DOE Joint Genome Institute"/>
            <person name="Vesth T.C."/>
            <person name="Nybo J."/>
            <person name="Theobald S."/>
            <person name="Brandl J."/>
            <person name="Frisvad J.C."/>
            <person name="Nielsen K.F."/>
            <person name="Lyhne E.K."/>
            <person name="Kogle M.E."/>
            <person name="Kuo A."/>
            <person name="Riley R."/>
            <person name="Clum A."/>
            <person name="Nolan M."/>
            <person name="Lipzen A."/>
            <person name="Salamov A."/>
            <person name="Henrissat B."/>
            <person name="Wiebenga A."/>
            <person name="De Vries R.P."/>
            <person name="Grigoriev I.V."/>
            <person name="Mortensen U.H."/>
            <person name="Andersen M.R."/>
            <person name="Baker S.E."/>
        </authorList>
    </citation>
    <scope>NUCLEOTIDE SEQUENCE [LARGE SCALE GENOMIC DNA]</scope>
    <source>
        <strain evidence="3 4">IBT 23096</strain>
    </source>
</reference>
<dbReference type="PANTHER" id="PTHR22306:SF2">
    <property type="entry name" value="CHROMOSOME 7 OPEN READING FRAME 50"/>
    <property type="match status" value="1"/>
</dbReference>
<feature type="region of interest" description="Disordered" evidence="1">
    <location>
        <begin position="32"/>
        <end position="177"/>
    </location>
</feature>
<feature type="compositionally biased region" description="Low complexity" evidence="1">
    <location>
        <begin position="408"/>
        <end position="426"/>
    </location>
</feature>
<evidence type="ECO:0000313" key="4">
    <source>
        <dbReference type="Proteomes" id="UP000234275"/>
    </source>
</evidence>
<gene>
    <name evidence="3" type="ORF">P170DRAFT_434606</name>
</gene>
<feature type="compositionally biased region" description="Basic residues" evidence="1">
    <location>
        <begin position="150"/>
        <end position="160"/>
    </location>
</feature>
<dbReference type="STRING" id="1392250.A0A2I2GJ83"/>
<feature type="compositionally biased region" description="Basic residues" evidence="1">
    <location>
        <begin position="345"/>
        <end position="360"/>
    </location>
</feature>
<accession>A0A2I2GJ83</accession>
<feature type="compositionally biased region" description="Basic residues" evidence="1">
    <location>
        <begin position="389"/>
        <end position="402"/>
    </location>
</feature>
<dbReference type="InterPro" id="IPR019327">
    <property type="entry name" value="WKF"/>
</dbReference>
<dbReference type="VEuPathDB" id="FungiDB:P170DRAFT_434606"/>
<protein>
    <recommendedName>
        <fullName evidence="2">WKF domain-containing protein</fullName>
    </recommendedName>
</protein>
<dbReference type="EMBL" id="MSFO01000002">
    <property type="protein sequence ID" value="PLB52887.1"/>
    <property type="molecule type" value="Genomic_DNA"/>
</dbReference>
<feature type="compositionally biased region" description="Acidic residues" evidence="1">
    <location>
        <begin position="374"/>
        <end position="384"/>
    </location>
</feature>
<evidence type="ECO:0000256" key="1">
    <source>
        <dbReference type="SAM" id="MobiDB-lite"/>
    </source>
</evidence>